<organism evidence="12 13">
    <name type="scientific">Hevea brasiliensis</name>
    <name type="common">Para rubber tree</name>
    <name type="synonym">Siphonia brasiliensis</name>
    <dbReference type="NCBI Taxonomy" id="3981"/>
    <lineage>
        <taxon>Eukaryota</taxon>
        <taxon>Viridiplantae</taxon>
        <taxon>Streptophyta</taxon>
        <taxon>Embryophyta</taxon>
        <taxon>Tracheophyta</taxon>
        <taxon>Spermatophyta</taxon>
        <taxon>Magnoliopsida</taxon>
        <taxon>eudicotyledons</taxon>
        <taxon>Gunneridae</taxon>
        <taxon>Pentapetalae</taxon>
        <taxon>rosids</taxon>
        <taxon>fabids</taxon>
        <taxon>Malpighiales</taxon>
        <taxon>Euphorbiaceae</taxon>
        <taxon>Crotonoideae</taxon>
        <taxon>Micrandreae</taxon>
        <taxon>Hevea</taxon>
    </lineage>
</organism>
<sequence length="220" mass="24484">MTAITALFFLFLGVAAILLLLATAALHRHSGPSNSADGLSIKDLKKLPQFKFSRRSNPEAEADCVVCLEGIRQGQWCRKLIGCGHVFHRKCVDAWLVKVSACPVCRTRVRLGSGTLLEDRPLWGFGWTNESRVWLLKDLLTLQQADMYLTSLLLEVASPARKLNDVLVAPKKAIDHREWDSSEMDFKVIGNVRGDGEGIQWGGDDSDLGAMMRKCFENVQ</sequence>
<comment type="subcellular location">
    <subcellularLocation>
        <location evidence="1">Membrane</location>
    </subcellularLocation>
</comment>
<evidence type="ECO:0000256" key="10">
    <source>
        <dbReference type="SAM" id="SignalP"/>
    </source>
</evidence>
<evidence type="ECO:0000256" key="1">
    <source>
        <dbReference type="ARBA" id="ARBA00004370"/>
    </source>
</evidence>
<keyword evidence="3" id="KW-0479">Metal-binding</keyword>
<evidence type="ECO:0000256" key="5">
    <source>
        <dbReference type="ARBA" id="ARBA00022833"/>
    </source>
</evidence>
<feature type="chain" id="PRO_5025457146" description="RING-type domain-containing protein" evidence="10">
    <location>
        <begin position="25"/>
        <end position="220"/>
    </location>
</feature>
<keyword evidence="10" id="KW-0732">Signal</keyword>
<dbReference type="SUPFAM" id="SSF57850">
    <property type="entry name" value="RING/U-box"/>
    <property type="match status" value="1"/>
</dbReference>
<dbReference type="SMART" id="SM00184">
    <property type="entry name" value="RING"/>
    <property type="match status" value="1"/>
</dbReference>
<dbReference type="Gene3D" id="3.30.40.10">
    <property type="entry name" value="Zinc/RING finger domain, C3HC4 (zinc finger)"/>
    <property type="match status" value="1"/>
</dbReference>
<accession>A0A6A6MX51</accession>
<comment type="similarity">
    <text evidence="8">Belongs to the RING-type zinc finger family. ATL subfamily.</text>
</comment>
<feature type="signal peptide" evidence="10">
    <location>
        <begin position="1"/>
        <end position="24"/>
    </location>
</feature>
<proteinExistence type="inferred from homology"/>
<keyword evidence="2" id="KW-0812">Transmembrane</keyword>
<evidence type="ECO:0000313" key="12">
    <source>
        <dbReference type="EMBL" id="KAF2316926.1"/>
    </source>
</evidence>
<evidence type="ECO:0000256" key="8">
    <source>
        <dbReference type="ARBA" id="ARBA00024209"/>
    </source>
</evidence>
<evidence type="ECO:0000256" key="7">
    <source>
        <dbReference type="ARBA" id="ARBA00023136"/>
    </source>
</evidence>
<keyword evidence="13" id="KW-1185">Reference proteome</keyword>
<keyword evidence="7" id="KW-0472">Membrane</keyword>
<evidence type="ECO:0000256" key="4">
    <source>
        <dbReference type="ARBA" id="ARBA00022771"/>
    </source>
</evidence>
<reference evidence="12 13" key="1">
    <citation type="journal article" date="2020" name="Mol. Plant">
        <title>The Chromosome-Based Rubber Tree Genome Provides New Insights into Spurge Genome Evolution and Rubber Biosynthesis.</title>
        <authorList>
            <person name="Liu J."/>
            <person name="Shi C."/>
            <person name="Shi C.C."/>
            <person name="Li W."/>
            <person name="Zhang Q.J."/>
            <person name="Zhang Y."/>
            <person name="Li K."/>
            <person name="Lu H.F."/>
            <person name="Shi C."/>
            <person name="Zhu S.T."/>
            <person name="Xiao Z.Y."/>
            <person name="Nan H."/>
            <person name="Yue Y."/>
            <person name="Zhu X.G."/>
            <person name="Wu Y."/>
            <person name="Hong X.N."/>
            <person name="Fan G.Y."/>
            <person name="Tong Y."/>
            <person name="Zhang D."/>
            <person name="Mao C.L."/>
            <person name="Liu Y.L."/>
            <person name="Hao S.J."/>
            <person name="Liu W.Q."/>
            <person name="Lv M.Q."/>
            <person name="Zhang H.B."/>
            <person name="Liu Y."/>
            <person name="Hu-Tang G.R."/>
            <person name="Wang J.P."/>
            <person name="Wang J.H."/>
            <person name="Sun Y.H."/>
            <person name="Ni S.B."/>
            <person name="Chen W.B."/>
            <person name="Zhang X.C."/>
            <person name="Jiao Y.N."/>
            <person name="Eichler E.E."/>
            <person name="Li G.H."/>
            <person name="Liu X."/>
            <person name="Gao L.Z."/>
        </authorList>
    </citation>
    <scope>NUCLEOTIDE SEQUENCE [LARGE SCALE GENOMIC DNA]</scope>
    <source>
        <strain evidence="13">cv. GT1</strain>
        <tissue evidence="12">Leaf</tissue>
    </source>
</reference>
<dbReference type="GO" id="GO:0008270">
    <property type="term" value="F:zinc ion binding"/>
    <property type="evidence" value="ECO:0007669"/>
    <property type="project" value="UniProtKB-KW"/>
</dbReference>
<dbReference type="PANTHER" id="PTHR46539">
    <property type="entry name" value="E3 UBIQUITIN-PROTEIN LIGASE ATL42"/>
    <property type="match status" value="1"/>
</dbReference>
<dbReference type="Proteomes" id="UP000467840">
    <property type="component" value="Chromosome 6"/>
</dbReference>
<feature type="domain" description="RING-type" evidence="11">
    <location>
        <begin position="64"/>
        <end position="106"/>
    </location>
</feature>
<evidence type="ECO:0000256" key="3">
    <source>
        <dbReference type="ARBA" id="ARBA00022723"/>
    </source>
</evidence>
<dbReference type="GO" id="GO:0016020">
    <property type="term" value="C:membrane"/>
    <property type="evidence" value="ECO:0007669"/>
    <property type="project" value="UniProtKB-SubCell"/>
</dbReference>
<protein>
    <recommendedName>
        <fullName evidence="11">RING-type domain-containing protein</fullName>
    </recommendedName>
</protein>
<evidence type="ECO:0000313" key="13">
    <source>
        <dbReference type="Proteomes" id="UP000467840"/>
    </source>
</evidence>
<dbReference type="PANTHER" id="PTHR46539:SF9">
    <property type="entry name" value="RING-H2 FINGER PROTEIN ATL56"/>
    <property type="match status" value="1"/>
</dbReference>
<name>A0A6A6MX51_HEVBR</name>
<dbReference type="InterPro" id="IPR001841">
    <property type="entry name" value="Znf_RING"/>
</dbReference>
<evidence type="ECO:0000256" key="9">
    <source>
        <dbReference type="PROSITE-ProRule" id="PRU00175"/>
    </source>
</evidence>
<keyword evidence="5" id="KW-0862">Zinc</keyword>
<gene>
    <name evidence="12" type="ORF">GH714_006409</name>
</gene>
<dbReference type="Pfam" id="PF13639">
    <property type="entry name" value="zf-RING_2"/>
    <property type="match status" value="1"/>
</dbReference>
<evidence type="ECO:0000256" key="6">
    <source>
        <dbReference type="ARBA" id="ARBA00022989"/>
    </source>
</evidence>
<evidence type="ECO:0000256" key="2">
    <source>
        <dbReference type="ARBA" id="ARBA00022692"/>
    </source>
</evidence>
<dbReference type="AlphaFoldDB" id="A0A6A6MX51"/>
<evidence type="ECO:0000259" key="11">
    <source>
        <dbReference type="PROSITE" id="PS50089"/>
    </source>
</evidence>
<keyword evidence="4 9" id="KW-0863">Zinc-finger</keyword>
<keyword evidence="6" id="KW-1133">Transmembrane helix</keyword>
<comment type="caution">
    <text evidence="12">The sequence shown here is derived from an EMBL/GenBank/DDBJ whole genome shotgun (WGS) entry which is preliminary data.</text>
</comment>
<dbReference type="InterPro" id="IPR013083">
    <property type="entry name" value="Znf_RING/FYVE/PHD"/>
</dbReference>
<dbReference type="EMBL" id="JAAGAX010000004">
    <property type="protein sequence ID" value="KAF2316926.1"/>
    <property type="molecule type" value="Genomic_DNA"/>
</dbReference>
<dbReference type="PROSITE" id="PS50089">
    <property type="entry name" value="ZF_RING_2"/>
    <property type="match status" value="1"/>
</dbReference>